<feature type="compositionally biased region" description="Polar residues" evidence="10">
    <location>
        <begin position="1714"/>
        <end position="1725"/>
    </location>
</feature>
<comment type="subcellular location">
    <subcellularLocation>
        <location evidence="1">Membrane</location>
        <topology evidence="1">Single-pass membrane protein</topology>
    </subcellularLocation>
</comment>
<keyword evidence="4 9" id="KW-0106">Calcium</keyword>
<dbReference type="PRINTS" id="PR00205">
    <property type="entry name" value="CADHERIN"/>
</dbReference>
<dbReference type="InterPro" id="IPR050174">
    <property type="entry name" value="Protocadherin/Cadherin-CA"/>
</dbReference>
<dbReference type="WBParaSite" id="SMRG1_61500.1">
    <property type="protein sequence ID" value="SMRG1_61500.1"/>
    <property type="gene ID" value="SMRG1_61500"/>
</dbReference>
<dbReference type="PANTHER" id="PTHR24028:SF146">
    <property type="entry name" value="CADHERIN 96CB, ISOFORM D-RELATED"/>
    <property type="match status" value="1"/>
</dbReference>
<keyword evidence="6 11" id="KW-1133">Transmembrane helix</keyword>
<feature type="domain" description="Cadherin" evidence="12">
    <location>
        <begin position="1109"/>
        <end position="1220"/>
    </location>
</feature>
<feature type="domain" description="Cadherin" evidence="12">
    <location>
        <begin position="409"/>
        <end position="519"/>
    </location>
</feature>
<feature type="region of interest" description="Disordered" evidence="10">
    <location>
        <begin position="1793"/>
        <end position="1825"/>
    </location>
</feature>
<keyword evidence="3" id="KW-0677">Repeat</keyword>
<feature type="compositionally biased region" description="Low complexity" evidence="10">
    <location>
        <begin position="1793"/>
        <end position="1805"/>
    </location>
</feature>
<dbReference type="SMART" id="SM00112">
    <property type="entry name" value="CA"/>
    <property type="match status" value="7"/>
</dbReference>
<dbReference type="PANTHER" id="PTHR24028">
    <property type="entry name" value="CADHERIN-87A"/>
    <property type="match status" value="1"/>
</dbReference>
<keyword evidence="8" id="KW-0325">Glycoprotein</keyword>
<evidence type="ECO:0000256" key="11">
    <source>
        <dbReference type="SAM" id="Phobius"/>
    </source>
</evidence>
<dbReference type="Pfam" id="PF08266">
    <property type="entry name" value="Cadherin_2"/>
    <property type="match status" value="1"/>
</dbReference>
<feature type="region of interest" description="Disordered" evidence="10">
    <location>
        <begin position="1661"/>
        <end position="1685"/>
    </location>
</feature>
<evidence type="ECO:0000256" key="9">
    <source>
        <dbReference type="PROSITE-ProRule" id="PRU00043"/>
    </source>
</evidence>
<dbReference type="GO" id="GO:0007156">
    <property type="term" value="P:homophilic cell adhesion via plasma membrane adhesion molecules"/>
    <property type="evidence" value="ECO:0007669"/>
    <property type="project" value="InterPro"/>
</dbReference>
<feature type="domain" description="Cadherin" evidence="12">
    <location>
        <begin position="851"/>
        <end position="1106"/>
    </location>
</feature>
<dbReference type="Pfam" id="PF00028">
    <property type="entry name" value="Cadherin"/>
    <property type="match status" value="3"/>
</dbReference>
<evidence type="ECO:0000313" key="14">
    <source>
        <dbReference type="WBParaSite" id="SMRG1_61500.1"/>
    </source>
</evidence>
<evidence type="ECO:0000256" key="3">
    <source>
        <dbReference type="ARBA" id="ARBA00022737"/>
    </source>
</evidence>
<dbReference type="InterPro" id="IPR002126">
    <property type="entry name" value="Cadherin-like_dom"/>
</dbReference>
<evidence type="ECO:0000259" key="12">
    <source>
        <dbReference type="PROSITE" id="PS50268"/>
    </source>
</evidence>
<evidence type="ECO:0000313" key="13">
    <source>
        <dbReference type="Proteomes" id="UP000050790"/>
    </source>
</evidence>
<evidence type="ECO:0000256" key="1">
    <source>
        <dbReference type="ARBA" id="ARBA00004167"/>
    </source>
</evidence>
<keyword evidence="5" id="KW-0130">Cell adhesion</keyword>
<dbReference type="InterPro" id="IPR020894">
    <property type="entry name" value="Cadherin_CS"/>
</dbReference>
<evidence type="ECO:0000256" key="8">
    <source>
        <dbReference type="ARBA" id="ARBA00023180"/>
    </source>
</evidence>
<feature type="compositionally biased region" description="Basic and acidic residues" evidence="10">
    <location>
        <begin position="1808"/>
        <end position="1817"/>
    </location>
</feature>
<protein>
    <recommendedName>
        <fullName evidence="12">Cadherin domain-containing protein</fullName>
    </recommendedName>
</protein>
<feature type="domain" description="Cadherin" evidence="12">
    <location>
        <begin position="714"/>
        <end position="850"/>
    </location>
</feature>
<dbReference type="Gene3D" id="2.60.40.60">
    <property type="entry name" value="Cadherins"/>
    <property type="match status" value="8"/>
</dbReference>
<dbReference type="SUPFAM" id="SSF49313">
    <property type="entry name" value="Cadherin-like"/>
    <property type="match status" value="6"/>
</dbReference>
<keyword evidence="7 11" id="KW-0472">Membrane</keyword>
<organism evidence="13 14">
    <name type="scientific">Schistosoma margrebowiei</name>
    <dbReference type="NCBI Taxonomy" id="48269"/>
    <lineage>
        <taxon>Eukaryota</taxon>
        <taxon>Metazoa</taxon>
        <taxon>Spiralia</taxon>
        <taxon>Lophotrochozoa</taxon>
        <taxon>Platyhelminthes</taxon>
        <taxon>Trematoda</taxon>
        <taxon>Digenea</taxon>
        <taxon>Strigeidida</taxon>
        <taxon>Schistosomatoidea</taxon>
        <taxon>Schistosomatidae</taxon>
        <taxon>Schistosoma</taxon>
    </lineage>
</organism>
<reference evidence="14" key="1">
    <citation type="submission" date="2023-11" db="UniProtKB">
        <authorList>
            <consortium name="WormBaseParasite"/>
        </authorList>
    </citation>
    <scope>IDENTIFICATION</scope>
</reference>
<proteinExistence type="predicted"/>
<dbReference type="CDD" id="cd11304">
    <property type="entry name" value="Cadherin_repeat"/>
    <property type="match status" value="6"/>
</dbReference>
<accession>A0AA85A4Y1</accession>
<evidence type="ECO:0000256" key="4">
    <source>
        <dbReference type="ARBA" id="ARBA00022837"/>
    </source>
</evidence>
<feature type="domain" description="Cadherin" evidence="12">
    <location>
        <begin position="24"/>
        <end position="198"/>
    </location>
</feature>
<dbReference type="GO" id="GO:0005886">
    <property type="term" value="C:plasma membrane"/>
    <property type="evidence" value="ECO:0007669"/>
    <property type="project" value="InterPro"/>
</dbReference>
<dbReference type="GO" id="GO:0005509">
    <property type="term" value="F:calcium ion binding"/>
    <property type="evidence" value="ECO:0007669"/>
    <property type="project" value="UniProtKB-UniRule"/>
</dbReference>
<feature type="domain" description="Cadherin" evidence="12">
    <location>
        <begin position="554"/>
        <end position="712"/>
    </location>
</feature>
<evidence type="ECO:0000256" key="5">
    <source>
        <dbReference type="ARBA" id="ARBA00022889"/>
    </source>
</evidence>
<dbReference type="PROSITE" id="PS50268">
    <property type="entry name" value="CADHERIN_2"/>
    <property type="match status" value="7"/>
</dbReference>
<sequence length="1839" mass="206177">MNKGTILVIILLYIIFILIVQSIHDIPLRVDIIEECPTGSIIPGIAEYLQQLISREQIKGLIQTTTFQLINDGTFSNLFSLDSNTGRLIVNGRIDREALCSSWDNNAGTSASVGINSNMNDIVVTQRNSNLMNANDLLNSPPNECLQALNVLIITRTNQESTHLTAGAGEKHSETPVKTARILIHVIIHDINDNAPRWHENSLLHVSFVETPSSSNNNGWNTVQTILRPINENDAIRNAKSIDRAYDPDMGQNGTIVYRLIGPGADYFRLADNFHRKTNNDNNDQYHSQSNTDLLIHRKSDLSMDLYNINNNNNINPMTGTHETSLQIWPILPLDRETKDFAGQGGVYNLTLLASDLGNPPKSTSIPLLITLIDVNDHIPQFHNPINQYEVNNHLNSNNNNNLESNYVIYRPLNGNLRETLPIGSFVLQLNASDQDDGLHSKLVYGFCPCDRNLAQNYFKVDSITGRITVSHSLDYDNGPRQFRFKVIAKDSAPEPYTLTGTAIVEIMLADENDETPQINVMLLQPNSPHDTSPSNPYSFQSNKIKQNSDGAKLLREFTTTINENPQPETVIAYVQVFDPDHHGQDHIHCRLGPTDNFTLQYDPSSSPTSLSSVSSTLTSTGSNSLLYLTKRNPLYENSLQRSLTNTVQNKQDYRLITGTRLTDLSSPYSRLDREVTPTQTITLTCTDSVDNSAYVIINVHLSDLNDNSPEFVNNGHFVFQIPENQELPGNKPIWLGRTIAVDNDQGVNSLLTYRLENDENMVNRYENKEYGITDNDNIPQITHNINNMFELNPQTGDLYVKIVFDRETAPNDGVYRLKVLCIDNGEPSLTGTAQVEVFILDENDWPPQFTREVYTFSVPENMRIHEIVGEVEAIDRDADSKGKITYQLITHSYQPVNEISDWALPSSNQYNSRRLHSREPGNKLIVNDRISSTVENIESNSTSNSELTRDKQLNKTGKQSLEIMDSSTQQNELKKTTFSNLTNELSRNDIKPVKQINYSHSDKSLTLLNYFAVDRLTGKIRLIRALDRESVAFFTIEIVAIDSAPVSPIISLRQINSMMSTSKLNNGNNNFTLKNAYNTPVHKSLSSTATVVIAVTDINDNPPVFRRPNTSTAIQLSLHETLGRQLLTMEATDADEGENARITYQIRSEVPRPPGGSGTGHFAIDESSGMLFIARPLNNTTTHRFVVEACDGGAGSSKRCTLSPTIRINVFDGLNEPISNSNGDLLVYQTGTAANSDNFHQNRRQSDLSFDLDELTVGSVMAVQNGRRNEIVVVCLVVIFSILLMATILLVICLIHRRGLSARQWIGNRSENLTSDKQDCKKDHNIINKTVNNRSNIDLWMENQLPDEQSELRNDMKLESKSHLQYGMTNIPIDGNIQTYTGHEELGSPTRILTNNALLSYHQPTVISPLISGLQEPHHQHSHSLLNQMDHATMNINNNSNTFTPSRLHLLSNTSMGISPCGIYNKRDSSIPHVLSNSEVSHLLTQSSYRPASPDYQSLDAIWCHQNKFPSGTMNIIHRLPNTNANNGNNNNNSQFSPTANTSTNINHQTNRIQGNNRKLLPTHYSLGNPDNNVNSQLNNAQPMMMSNDFTESSIITTPHGSNINTFSPHAYYEIATPSETWHRRCLPLFIPNGDQHRIIDSNNNNNETHVNLHAQNLSHSTNNHHFNTQHSSNNNGRQQTQQRLTELNSRSYNHIATLGRPANGKGRRRLGGTSTTANNHNDDSMYNLQAGELAIHSVKRSIQNHNRQNEQYRIKSDDKLLKSQNDNNDNLNKIVNSNVYHDSDNIDVSTITTNNTTNNSGNNDEQDNKKSKDGQLSEQKANVQHFTYQAFREGTFV</sequence>
<evidence type="ECO:0000256" key="6">
    <source>
        <dbReference type="ARBA" id="ARBA00022989"/>
    </source>
</evidence>
<feature type="transmembrane region" description="Helical" evidence="11">
    <location>
        <begin position="1272"/>
        <end position="1296"/>
    </location>
</feature>
<dbReference type="InterPro" id="IPR013164">
    <property type="entry name" value="Cadherin_N"/>
</dbReference>
<name>A0AA85A4Y1_9TREM</name>
<dbReference type="Proteomes" id="UP000050790">
    <property type="component" value="Unassembled WGS sequence"/>
</dbReference>
<feature type="region of interest" description="Disordered" evidence="10">
    <location>
        <begin position="1698"/>
        <end position="1725"/>
    </location>
</feature>
<evidence type="ECO:0000256" key="2">
    <source>
        <dbReference type="ARBA" id="ARBA00022692"/>
    </source>
</evidence>
<dbReference type="InterPro" id="IPR015919">
    <property type="entry name" value="Cadherin-like_sf"/>
</dbReference>
<keyword evidence="2 11" id="KW-0812">Transmembrane</keyword>
<evidence type="ECO:0000256" key="7">
    <source>
        <dbReference type="ARBA" id="ARBA00023136"/>
    </source>
</evidence>
<feature type="domain" description="Cadherin" evidence="12">
    <location>
        <begin position="245"/>
        <end position="382"/>
    </location>
</feature>
<evidence type="ECO:0000256" key="10">
    <source>
        <dbReference type="SAM" id="MobiDB-lite"/>
    </source>
</evidence>
<dbReference type="PROSITE" id="PS00232">
    <property type="entry name" value="CADHERIN_1"/>
    <property type="match status" value="4"/>
</dbReference>